<accession>A0ACB8QRV9</accession>
<dbReference type="EMBL" id="MU273506">
    <property type="protein sequence ID" value="KAI0034101.1"/>
    <property type="molecule type" value="Genomic_DNA"/>
</dbReference>
<organism evidence="1 2">
    <name type="scientific">Vararia minispora EC-137</name>
    <dbReference type="NCBI Taxonomy" id="1314806"/>
    <lineage>
        <taxon>Eukaryota</taxon>
        <taxon>Fungi</taxon>
        <taxon>Dikarya</taxon>
        <taxon>Basidiomycota</taxon>
        <taxon>Agaricomycotina</taxon>
        <taxon>Agaricomycetes</taxon>
        <taxon>Russulales</taxon>
        <taxon>Lachnocladiaceae</taxon>
        <taxon>Vararia</taxon>
    </lineage>
</organism>
<evidence type="ECO:0000313" key="2">
    <source>
        <dbReference type="Proteomes" id="UP000814128"/>
    </source>
</evidence>
<proteinExistence type="predicted"/>
<comment type="caution">
    <text evidence="1">The sequence shown here is derived from an EMBL/GenBank/DDBJ whole genome shotgun (WGS) entry which is preliminary data.</text>
</comment>
<dbReference type="Proteomes" id="UP000814128">
    <property type="component" value="Unassembled WGS sequence"/>
</dbReference>
<gene>
    <name evidence="1" type="ORF">K488DRAFT_10332</name>
</gene>
<sequence>ASSLAKTIRTILPKNPGSSLSDKGGNLYEVLSRQVHDGIGTTVYQKRWTGKNIVGSYWRVTQVTLKDRGTRGKAWGRLVWKGKEVNGKDERIRGGLKYTWGKGVSGPLP</sequence>
<feature type="non-terminal residue" evidence="1">
    <location>
        <position position="109"/>
    </location>
</feature>
<evidence type="ECO:0000313" key="1">
    <source>
        <dbReference type="EMBL" id="KAI0034101.1"/>
    </source>
</evidence>
<feature type="non-terminal residue" evidence="1">
    <location>
        <position position="1"/>
    </location>
</feature>
<reference evidence="1" key="2">
    <citation type="journal article" date="2022" name="New Phytol.">
        <title>Evolutionary transition to the ectomycorrhizal habit in the genomes of a hyperdiverse lineage of mushroom-forming fungi.</title>
        <authorList>
            <person name="Looney B."/>
            <person name="Miyauchi S."/>
            <person name="Morin E."/>
            <person name="Drula E."/>
            <person name="Courty P.E."/>
            <person name="Kohler A."/>
            <person name="Kuo A."/>
            <person name="LaButti K."/>
            <person name="Pangilinan J."/>
            <person name="Lipzen A."/>
            <person name="Riley R."/>
            <person name="Andreopoulos W."/>
            <person name="He G."/>
            <person name="Johnson J."/>
            <person name="Nolan M."/>
            <person name="Tritt A."/>
            <person name="Barry K.W."/>
            <person name="Grigoriev I.V."/>
            <person name="Nagy L.G."/>
            <person name="Hibbett D."/>
            <person name="Henrissat B."/>
            <person name="Matheny P.B."/>
            <person name="Labbe J."/>
            <person name="Martin F.M."/>
        </authorList>
    </citation>
    <scope>NUCLEOTIDE SEQUENCE</scope>
    <source>
        <strain evidence="1">EC-137</strain>
    </source>
</reference>
<reference evidence="1" key="1">
    <citation type="submission" date="2021-02" db="EMBL/GenBank/DDBJ databases">
        <authorList>
            <consortium name="DOE Joint Genome Institute"/>
            <person name="Ahrendt S."/>
            <person name="Looney B.P."/>
            <person name="Miyauchi S."/>
            <person name="Morin E."/>
            <person name="Drula E."/>
            <person name="Courty P.E."/>
            <person name="Chicoki N."/>
            <person name="Fauchery L."/>
            <person name="Kohler A."/>
            <person name="Kuo A."/>
            <person name="Labutti K."/>
            <person name="Pangilinan J."/>
            <person name="Lipzen A."/>
            <person name="Riley R."/>
            <person name="Andreopoulos W."/>
            <person name="He G."/>
            <person name="Johnson J."/>
            <person name="Barry K.W."/>
            <person name="Grigoriev I.V."/>
            <person name="Nagy L."/>
            <person name="Hibbett D."/>
            <person name="Henrissat B."/>
            <person name="Matheny P.B."/>
            <person name="Labbe J."/>
            <person name="Martin F."/>
        </authorList>
    </citation>
    <scope>NUCLEOTIDE SEQUENCE</scope>
    <source>
        <strain evidence="1">EC-137</strain>
    </source>
</reference>
<name>A0ACB8QRV9_9AGAM</name>
<protein>
    <submittedName>
        <fullName evidence="1">Uncharacterized protein</fullName>
    </submittedName>
</protein>
<keyword evidence="2" id="KW-1185">Reference proteome</keyword>